<evidence type="ECO:0000313" key="1">
    <source>
        <dbReference type="EMBL" id="ORZ19855.1"/>
    </source>
</evidence>
<dbReference type="GO" id="GO:0034472">
    <property type="term" value="P:snRNA 3'-end processing"/>
    <property type="evidence" value="ECO:0007669"/>
    <property type="project" value="TreeGrafter"/>
</dbReference>
<keyword evidence="2" id="KW-1185">Reference proteome</keyword>
<accession>A0A1X2IPC2</accession>
<dbReference type="InterPro" id="IPR029321">
    <property type="entry name" value="INTS2"/>
</dbReference>
<comment type="caution">
    <text evidence="1">The sequence shown here is derived from an EMBL/GenBank/DDBJ whole genome shotgun (WGS) entry which is preliminary data.</text>
</comment>
<protein>
    <submittedName>
        <fullName evidence="1">Uncharacterized protein</fullName>
    </submittedName>
</protein>
<dbReference type="OrthoDB" id="3363059at2759"/>
<proteinExistence type="predicted"/>
<sequence>MDHDNKILARNIYKEYRQTRTKIGEEAANAQYIHGQANQYFLLIVDFFLLQTIVATTSGNTDRTQLALRPAVQFLSSESFLQGYGQYIADALDCYEELEHEIASQARQFDERQQVFRGFIYLPTRCIIIKTIIKHRPLEFDQIMDYLLKSLQHLPTKHALYLSDTVYAMVETQPQNAHRVRYKLSELRILPSLVIHLTVAFCNDDYVDFLNGVFNLQPSWFLQQSSTSGASLTKIKTSIIQELSDYIDAISTSAPTMIQEQPPLPVNITAIIRALCGLVAFFGVKMTDQEIQQCLFLMANDASEK</sequence>
<dbReference type="PANTHER" id="PTHR28608">
    <property type="entry name" value="INTEGRATOR COMPLEX SUBUNIT 2"/>
    <property type="match status" value="1"/>
</dbReference>
<dbReference type="PANTHER" id="PTHR28608:SF1">
    <property type="entry name" value="INTEGRATOR COMPLEX SUBUNIT 2"/>
    <property type="match status" value="1"/>
</dbReference>
<name>A0A1X2IPC2_9FUNG</name>
<reference evidence="1 2" key="1">
    <citation type="submission" date="2016-07" db="EMBL/GenBank/DDBJ databases">
        <title>Pervasive Adenine N6-methylation of Active Genes in Fungi.</title>
        <authorList>
            <consortium name="DOE Joint Genome Institute"/>
            <person name="Mondo S.J."/>
            <person name="Dannebaum R.O."/>
            <person name="Kuo R.C."/>
            <person name="Labutti K."/>
            <person name="Haridas S."/>
            <person name="Kuo A."/>
            <person name="Salamov A."/>
            <person name="Ahrendt S.R."/>
            <person name="Lipzen A."/>
            <person name="Sullivan W."/>
            <person name="Andreopoulos W.B."/>
            <person name="Clum A."/>
            <person name="Lindquist E."/>
            <person name="Daum C."/>
            <person name="Ramamoorthy G.K."/>
            <person name="Gryganskyi A."/>
            <person name="Culley D."/>
            <person name="Magnuson J.K."/>
            <person name="James T.Y."/>
            <person name="O'Malley M.A."/>
            <person name="Stajich J.E."/>
            <person name="Spatafora J.W."/>
            <person name="Visel A."/>
            <person name="Grigoriev I.V."/>
        </authorList>
    </citation>
    <scope>NUCLEOTIDE SEQUENCE [LARGE SCALE GENOMIC DNA]</scope>
    <source>
        <strain evidence="1 2">NRRL 1336</strain>
    </source>
</reference>
<dbReference type="Pfam" id="PF14750">
    <property type="entry name" value="INTS2"/>
    <property type="match status" value="1"/>
</dbReference>
<evidence type="ECO:0000313" key="2">
    <source>
        <dbReference type="Proteomes" id="UP000193560"/>
    </source>
</evidence>
<dbReference type="GO" id="GO:0032039">
    <property type="term" value="C:integrator complex"/>
    <property type="evidence" value="ECO:0007669"/>
    <property type="project" value="InterPro"/>
</dbReference>
<dbReference type="AlphaFoldDB" id="A0A1X2IPC2"/>
<gene>
    <name evidence="1" type="ORF">BCR42DRAFT_225178</name>
</gene>
<dbReference type="EMBL" id="MCGE01000007">
    <property type="protein sequence ID" value="ORZ19855.1"/>
    <property type="molecule type" value="Genomic_DNA"/>
</dbReference>
<dbReference type="Proteomes" id="UP000193560">
    <property type="component" value="Unassembled WGS sequence"/>
</dbReference>
<organism evidence="1 2">
    <name type="scientific">Absidia repens</name>
    <dbReference type="NCBI Taxonomy" id="90262"/>
    <lineage>
        <taxon>Eukaryota</taxon>
        <taxon>Fungi</taxon>
        <taxon>Fungi incertae sedis</taxon>
        <taxon>Mucoromycota</taxon>
        <taxon>Mucoromycotina</taxon>
        <taxon>Mucoromycetes</taxon>
        <taxon>Mucorales</taxon>
        <taxon>Cunninghamellaceae</taxon>
        <taxon>Absidia</taxon>
    </lineage>
</organism>